<feature type="region of interest" description="Disordered" evidence="1">
    <location>
        <begin position="181"/>
        <end position="201"/>
    </location>
</feature>
<feature type="region of interest" description="Disordered" evidence="1">
    <location>
        <begin position="1146"/>
        <end position="1171"/>
    </location>
</feature>
<accession>A0A5C3N559</accession>
<feature type="compositionally biased region" description="Basic residues" evidence="1">
    <location>
        <begin position="565"/>
        <end position="577"/>
    </location>
</feature>
<dbReference type="EMBL" id="ML213517">
    <property type="protein sequence ID" value="TFK48891.1"/>
    <property type="molecule type" value="Genomic_DNA"/>
</dbReference>
<dbReference type="STRING" id="5364.A0A5C3N559"/>
<feature type="region of interest" description="Disordered" evidence="1">
    <location>
        <begin position="407"/>
        <end position="537"/>
    </location>
</feature>
<feature type="region of interest" description="Disordered" evidence="1">
    <location>
        <begin position="614"/>
        <end position="680"/>
    </location>
</feature>
<evidence type="ECO:0000313" key="2">
    <source>
        <dbReference type="EMBL" id="TFK48891.1"/>
    </source>
</evidence>
<feature type="compositionally biased region" description="Low complexity" evidence="1">
    <location>
        <begin position="1309"/>
        <end position="1324"/>
    </location>
</feature>
<feature type="region of interest" description="Disordered" evidence="1">
    <location>
        <begin position="998"/>
        <end position="1060"/>
    </location>
</feature>
<protein>
    <submittedName>
        <fullName evidence="2">Uncharacterized protein</fullName>
    </submittedName>
</protein>
<feature type="compositionally biased region" description="Basic residues" evidence="1">
    <location>
        <begin position="648"/>
        <end position="658"/>
    </location>
</feature>
<sequence length="1388" mass="149620">MSSRTHSGAPRSRLTRFSLGRGLKGGDANNVHEEERDPDYIPYNGPYEPPPEPPERDRDSWGYPVDGHGDEGIGGDRDYYERYANEDRKDGHGVRFSNEGTIESDLPRKSIGGSSQRHGARSMHQRPPIPSYTNRDGTGGVGESPRPARTSVVDPYSLNESNNRMSFASFFTFGQGSRRTLRHSASTDFPQGKRGRRVTQAEEEYQPHYVALEPASQLRPQLVTQNLSPRGPQPKKALFPLDTLSPLSLGEYHPFPEPQSPSRHPYALAGTSVAQPFALPRSAPPVSPSAVPYNPPKLMSFGRREVPGIKLSISDQGERTKVPTYLKRSPRGSLLTSISTPNLRGVARGEQLTPEGRHASPVPKGKDRWLSPETWCDALLFPRPRFKVRDSDPEEIEEAKAKWWGRRVVSPPGSPVWPSPAKERDEPPLSAVSEKGPFAIVTGSMKGKESVTRLPKSRSAADLLSEGGAWRQGRQRGDTVTSASSNQRIGQSTRMEDGANAPPDTARAEPPAGGSTLRPPRPKSFAQDDLALPSPIPSLTKVLADGEQLDKDRKAWQEQATKSFQNKRTRSVSRNRAKSLTSGHPRVRRKDFGGEVQSKLDLLAARTLLGSQAAPAPSVHVPTTSSNLTSSSGVGTTSWKTTTATSHARTHSHSHSHSHSLSQTSHDKRGHSRNESWGKSALKAAKSAAALCGIDSSDNLVTPVAERPTGPLDDVDGTRIVQFGETTNSAGERVIVVGPAANGGVFSPASAALAIVSAEGGRAEPIGVPASSPTPSGLSVPASNVGIALSSPPPSDDHSKGQEPIRFPAHPYALYGNPNSRPEPETAHPVPPKADYAGPHLSSPQVAFPLPLADVSDVAIRHRLPPHVIVHPYAQGSYPYPVAPPEPGSRPHNAHLPSGKMDGLISEERNGLLSDKAIDSARFYRTGDLRHAYANKHQSSGSVLGIGEALSYTLRRRGSRDSGLGTSEGHGLFASRDLEEDRLEILRNHAGLGVAGSSEQLVSIPSSGPKGNRPPFLQRPTHSSEPLSNHTVASSPLESHYNRDPSFPNVPEIPRRSSPEVMSLASSVQYSPPGFGGSDDLERYRDLFYRPSPNETSRTPSSEKLKEVLARDPSGTAPVDGHISPRARTGSGFTTLARQLSQELEALKDDADSRRPKSYESSPMWSSQVGGLKAPRPLYSTFESGHQRENGLGSIDHSPHMTTLPLRLPSDRGNSSTLEPSMNIPEDVESSRASSILEGDSNELFRLGVVEANLTPPAVSSDHRMSAHLSLIAGNPGEPREELTVTRHDEPGGRVVSQSSLAIPNSTVTRSSYMTSTTSTSRMSGLSDFPSPPALQVTPGHMSIIHSYFNDTPQQQEEDPFTAAASGHLRPQPLRQASNTTFGRSDGP</sequence>
<dbReference type="OrthoDB" id="3228777at2759"/>
<name>A0A5C3N559_9AGAM</name>
<keyword evidence="3" id="KW-1185">Reference proteome</keyword>
<feature type="compositionally biased region" description="Low complexity" evidence="1">
    <location>
        <begin position="623"/>
        <end position="647"/>
    </location>
</feature>
<feature type="compositionally biased region" description="Basic and acidic residues" evidence="1">
    <location>
        <begin position="67"/>
        <end position="93"/>
    </location>
</feature>
<feature type="region of interest" description="Disordered" evidence="1">
    <location>
        <begin position="553"/>
        <end position="589"/>
    </location>
</feature>
<feature type="compositionally biased region" description="Basic and acidic residues" evidence="1">
    <location>
        <begin position="30"/>
        <end position="39"/>
    </location>
</feature>
<feature type="compositionally biased region" description="Polar residues" evidence="1">
    <location>
        <begin position="1020"/>
        <end position="1037"/>
    </location>
</feature>
<evidence type="ECO:0000313" key="3">
    <source>
        <dbReference type="Proteomes" id="UP000305948"/>
    </source>
</evidence>
<feature type="region of interest" description="Disordered" evidence="1">
    <location>
        <begin position="1348"/>
        <end position="1388"/>
    </location>
</feature>
<feature type="compositionally biased region" description="Basic and acidic residues" evidence="1">
    <location>
        <begin position="1146"/>
        <end position="1158"/>
    </location>
</feature>
<feature type="region of interest" description="Disordered" evidence="1">
    <location>
        <begin position="1309"/>
        <end position="1328"/>
    </location>
</feature>
<evidence type="ECO:0000256" key="1">
    <source>
        <dbReference type="SAM" id="MobiDB-lite"/>
    </source>
</evidence>
<feature type="compositionally biased region" description="Polar residues" evidence="1">
    <location>
        <begin position="478"/>
        <end position="493"/>
    </location>
</feature>
<feature type="region of interest" description="Disordered" evidence="1">
    <location>
        <begin position="787"/>
        <end position="833"/>
    </location>
</feature>
<feature type="compositionally biased region" description="Polar residues" evidence="1">
    <location>
        <begin position="1375"/>
        <end position="1388"/>
    </location>
</feature>
<dbReference type="Proteomes" id="UP000305948">
    <property type="component" value="Unassembled WGS sequence"/>
</dbReference>
<gene>
    <name evidence="2" type="ORF">OE88DRAFT_1737117</name>
</gene>
<feature type="region of interest" description="Disordered" evidence="1">
    <location>
        <begin position="1"/>
        <end position="151"/>
    </location>
</feature>
<reference evidence="2 3" key="1">
    <citation type="journal article" date="2019" name="Nat. Ecol. Evol.">
        <title>Megaphylogeny resolves global patterns of mushroom evolution.</title>
        <authorList>
            <person name="Varga T."/>
            <person name="Krizsan K."/>
            <person name="Foldi C."/>
            <person name="Dima B."/>
            <person name="Sanchez-Garcia M."/>
            <person name="Sanchez-Ramirez S."/>
            <person name="Szollosi G.J."/>
            <person name="Szarkandi J.G."/>
            <person name="Papp V."/>
            <person name="Albert L."/>
            <person name="Andreopoulos W."/>
            <person name="Angelini C."/>
            <person name="Antonin V."/>
            <person name="Barry K.W."/>
            <person name="Bougher N.L."/>
            <person name="Buchanan P."/>
            <person name="Buyck B."/>
            <person name="Bense V."/>
            <person name="Catcheside P."/>
            <person name="Chovatia M."/>
            <person name="Cooper J."/>
            <person name="Damon W."/>
            <person name="Desjardin D."/>
            <person name="Finy P."/>
            <person name="Geml J."/>
            <person name="Haridas S."/>
            <person name="Hughes K."/>
            <person name="Justo A."/>
            <person name="Karasinski D."/>
            <person name="Kautmanova I."/>
            <person name="Kiss B."/>
            <person name="Kocsube S."/>
            <person name="Kotiranta H."/>
            <person name="LaButti K.M."/>
            <person name="Lechner B.E."/>
            <person name="Liimatainen K."/>
            <person name="Lipzen A."/>
            <person name="Lukacs Z."/>
            <person name="Mihaltcheva S."/>
            <person name="Morgado L.N."/>
            <person name="Niskanen T."/>
            <person name="Noordeloos M.E."/>
            <person name="Ohm R.A."/>
            <person name="Ortiz-Santana B."/>
            <person name="Ovrebo C."/>
            <person name="Racz N."/>
            <person name="Riley R."/>
            <person name="Savchenko A."/>
            <person name="Shiryaev A."/>
            <person name="Soop K."/>
            <person name="Spirin V."/>
            <person name="Szebenyi C."/>
            <person name="Tomsovsky M."/>
            <person name="Tulloss R.E."/>
            <person name="Uehling J."/>
            <person name="Grigoriev I.V."/>
            <person name="Vagvolgyi C."/>
            <person name="Papp T."/>
            <person name="Martin F.M."/>
            <person name="Miettinen O."/>
            <person name="Hibbett D.S."/>
            <person name="Nagy L.G."/>
        </authorList>
    </citation>
    <scope>NUCLEOTIDE SEQUENCE [LARGE SCALE GENOMIC DNA]</scope>
    <source>
        <strain evidence="2 3">OMC1185</strain>
    </source>
</reference>
<organism evidence="2 3">
    <name type="scientific">Heliocybe sulcata</name>
    <dbReference type="NCBI Taxonomy" id="5364"/>
    <lineage>
        <taxon>Eukaryota</taxon>
        <taxon>Fungi</taxon>
        <taxon>Dikarya</taxon>
        <taxon>Basidiomycota</taxon>
        <taxon>Agaricomycotina</taxon>
        <taxon>Agaricomycetes</taxon>
        <taxon>Gloeophyllales</taxon>
        <taxon>Gloeophyllaceae</taxon>
        <taxon>Heliocybe</taxon>
    </lineage>
</organism>
<feature type="compositionally biased region" description="Polar residues" evidence="1">
    <location>
        <begin position="1159"/>
        <end position="1169"/>
    </location>
</feature>
<proteinExistence type="predicted"/>